<dbReference type="PANTHER" id="PTHR33711">
    <property type="entry name" value="DIOXYGENASE, PUTATIVE (AFU_ORTHOLOGUE AFUA_2G02910)-RELATED"/>
    <property type="match status" value="1"/>
</dbReference>
<dbReference type="EC" id="1.13.11.3" evidence="5"/>
<dbReference type="AlphaFoldDB" id="A0A517T946"/>
<dbReference type="InterPro" id="IPR015889">
    <property type="entry name" value="Intradiol_dOase_core"/>
</dbReference>
<comment type="similarity">
    <text evidence="1">Belongs to the intradiol ring-cleavage dioxygenase family.</text>
</comment>
<dbReference type="Gene3D" id="2.60.130.10">
    <property type="entry name" value="Aromatic compound dioxygenase"/>
    <property type="match status" value="1"/>
</dbReference>
<keyword evidence="6" id="KW-1185">Reference proteome</keyword>
<dbReference type="SUPFAM" id="SSF49482">
    <property type="entry name" value="Aromatic compound dioxygenase"/>
    <property type="match status" value="1"/>
</dbReference>
<evidence type="ECO:0000313" key="5">
    <source>
        <dbReference type="EMBL" id="QDT64878.1"/>
    </source>
</evidence>
<dbReference type="KEGG" id="chya:V22_21210"/>
<sequence>MRFDQLSRRELLAGTAASLAYFTTPGLFAEELEELLLTPRQTEGPFYPDRLPLDRDNDLIIVQESLTPALGQVLHLGGRVLSSAGEPIRNAEVEIWQVDNNGVYIHSRSAGKGNSDKYFQGYGKFETDSTGFYYFRTIRPVPYPGRTPHIHFKVNVKGRNVLTSQFYIDGESQNARDGVYRGIGSREKQELVTLKLHDKPKSKIDEKIAEQDIIIGFTPDESRAG</sequence>
<keyword evidence="2 5" id="KW-0223">Dioxygenase</keyword>
<dbReference type="RefSeq" id="WP_145262410.1">
    <property type="nucleotide sequence ID" value="NZ_CP036316.1"/>
</dbReference>
<evidence type="ECO:0000313" key="6">
    <source>
        <dbReference type="Proteomes" id="UP000319976"/>
    </source>
</evidence>
<accession>A0A517T946</accession>
<organism evidence="5 6">
    <name type="scientific">Calycomorphotria hydatis</name>
    <dbReference type="NCBI Taxonomy" id="2528027"/>
    <lineage>
        <taxon>Bacteria</taxon>
        <taxon>Pseudomonadati</taxon>
        <taxon>Planctomycetota</taxon>
        <taxon>Planctomycetia</taxon>
        <taxon>Planctomycetales</taxon>
        <taxon>Planctomycetaceae</taxon>
        <taxon>Calycomorphotria</taxon>
    </lineage>
</organism>
<dbReference type="Pfam" id="PF00775">
    <property type="entry name" value="Dioxygenase_C"/>
    <property type="match status" value="1"/>
</dbReference>
<dbReference type="GO" id="GO:0008199">
    <property type="term" value="F:ferric iron binding"/>
    <property type="evidence" value="ECO:0007669"/>
    <property type="project" value="InterPro"/>
</dbReference>
<evidence type="ECO:0000256" key="1">
    <source>
        <dbReference type="ARBA" id="ARBA00007825"/>
    </source>
</evidence>
<dbReference type="InterPro" id="IPR050770">
    <property type="entry name" value="Intradiol_RC_Dioxygenase"/>
</dbReference>
<dbReference type="OrthoDB" id="9800887at2"/>
<dbReference type="GO" id="GO:0018578">
    <property type="term" value="F:protocatechuate 3,4-dioxygenase activity"/>
    <property type="evidence" value="ECO:0007669"/>
    <property type="project" value="UniProtKB-EC"/>
</dbReference>
<dbReference type="Proteomes" id="UP000319976">
    <property type="component" value="Chromosome"/>
</dbReference>
<proteinExistence type="inferred from homology"/>
<evidence type="ECO:0000259" key="4">
    <source>
        <dbReference type="PROSITE" id="PS00083"/>
    </source>
</evidence>
<dbReference type="PANTHER" id="PTHR33711:SF9">
    <property type="entry name" value="PROTOCATECHUATE 3,4-DIOXYGENASE ALPHA CHAIN"/>
    <property type="match status" value="1"/>
</dbReference>
<keyword evidence="3 5" id="KW-0560">Oxidoreductase</keyword>
<gene>
    <name evidence="5" type="primary">pcaH</name>
    <name evidence="5" type="ORF">V22_21210</name>
</gene>
<reference evidence="5 6" key="1">
    <citation type="submission" date="2019-02" db="EMBL/GenBank/DDBJ databases">
        <title>Deep-cultivation of Planctomycetes and their phenomic and genomic characterization uncovers novel biology.</title>
        <authorList>
            <person name="Wiegand S."/>
            <person name="Jogler M."/>
            <person name="Boedeker C."/>
            <person name="Pinto D."/>
            <person name="Vollmers J."/>
            <person name="Rivas-Marin E."/>
            <person name="Kohn T."/>
            <person name="Peeters S.H."/>
            <person name="Heuer A."/>
            <person name="Rast P."/>
            <person name="Oberbeckmann S."/>
            <person name="Bunk B."/>
            <person name="Jeske O."/>
            <person name="Meyerdierks A."/>
            <person name="Storesund J.E."/>
            <person name="Kallscheuer N."/>
            <person name="Luecker S."/>
            <person name="Lage O.M."/>
            <person name="Pohl T."/>
            <person name="Merkel B.J."/>
            <person name="Hornburger P."/>
            <person name="Mueller R.-W."/>
            <person name="Bruemmer F."/>
            <person name="Labrenz M."/>
            <person name="Spormann A.M."/>
            <person name="Op den Camp H."/>
            <person name="Overmann J."/>
            <person name="Amann R."/>
            <person name="Jetten M.S.M."/>
            <person name="Mascher T."/>
            <person name="Medema M.H."/>
            <person name="Devos D.P."/>
            <person name="Kaster A.-K."/>
            <person name="Ovreas L."/>
            <person name="Rohde M."/>
            <person name="Galperin M.Y."/>
            <person name="Jogler C."/>
        </authorList>
    </citation>
    <scope>NUCLEOTIDE SEQUENCE [LARGE SCALE GENOMIC DNA]</scope>
    <source>
        <strain evidence="5 6">V22</strain>
    </source>
</reference>
<evidence type="ECO:0000256" key="2">
    <source>
        <dbReference type="ARBA" id="ARBA00022964"/>
    </source>
</evidence>
<evidence type="ECO:0000256" key="3">
    <source>
        <dbReference type="ARBA" id="ARBA00023002"/>
    </source>
</evidence>
<dbReference type="InterPro" id="IPR000627">
    <property type="entry name" value="Intradiol_dOase_C"/>
</dbReference>
<name>A0A517T946_9PLAN</name>
<dbReference type="PROSITE" id="PS00083">
    <property type="entry name" value="INTRADIOL_DIOXYGENAS"/>
    <property type="match status" value="1"/>
</dbReference>
<feature type="domain" description="Intradiol ring-cleavage dioxygenases" evidence="4">
    <location>
        <begin position="76"/>
        <end position="104"/>
    </location>
</feature>
<protein>
    <submittedName>
        <fullName evidence="5">Protocatechuate 3,4-dioxygenase beta chain</fullName>
        <ecNumber evidence="5">1.13.11.3</ecNumber>
    </submittedName>
</protein>
<dbReference type="EMBL" id="CP036316">
    <property type="protein sequence ID" value="QDT64878.1"/>
    <property type="molecule type" value="Genomic_DNA"/>
</dbReference>